<reference evidence="2 3" key="1">
    <citation type="submission" date="2020-02" db="EMBL/GenBank/DDBJ databases">
        <title>Sequencing the genomes of 1000 actinobacteria strains.</title>
        <authorList>
            <person name="Klenk H.-P."/>
        </authorList>
    </citation>
    <scope>NUCLEOTIDE SEQUENCE [LARGE SCALE GENOMIC DNA]</scope>
    <source>
        <strain evidence="2 3">DSM 27960</strain>
    </source>
</reference>
<organism evidence="2 3">
    <name type="scientific">Lysinibacter cavernae</name>
    <dbReference type="NCBI Taxonomy" id="1640652"/>
    <lineage>
        <taxon>Bacteria</taxon>
        <taxon>Bacillati</taxon>
        <taxon>Actinomycetota</taxon>
        <taxon>Actinomycetes</taxon>
        <taxon>Micrococcales</taxon>
        <taxon>Microbacteriaceae</taxon>
        <taxon>Lysinibacter</taxon>
    </lineage>
</organism>
<dbReference type="Gene3D" id="1.20.1420.60">
    <property type="match status" value="1"/>
</dbReference>
<name>A0A7X5TSM4_9MICO</name>
<dbReference type="EMBL" id="JAAMOX010000001">
    <property type="protein sequence ID" value="NIH53646.1"/>
    <property type="molecule type" value="Genomic_DNA"/>
</dbReference>
<dbReference type="AlphaFoldDB" id="A0A7X5TSM4"/>
<protein>
    <recommendedName>
        <fullName evidence="1">DNA mimic protein DMP19 C-terminal domain-containing protein</fullName>
    </recommendedName>
</protein>
<evidence type="ECO:0000259" key="1">
    <source>
        <dbReference type="Pfam" id="PF14300"/>
    </source>
</evidence>
<comment type="caution">
    <text evidence="2">The sequence shown here is derived from an EMBL/GenBank/DDBJ whole genome shotgun (WGS) entry which is preliminary data.</text>
</comment>
<evidence type="ECO:0000313" key="3">
    <source>
        <dbReference type="Proteomes" id="UP000541033"/>
    </source>
</evidence>
<proteinExistence type="predicted"/>
<gene>
    <name evidence="2" type="ORF">FHX76_001514</name>
</gene>
<dbReference type="InterPro" id="IPR025402">
    <property type="entry name" value="DMP19_C"/>
</dbReference>
<feature type="domain" description="DNA mimic protein DMP19 C-terminal" evidence="1">
    <location>
        <begin position="43"/>
        <end position="140"/>
    </location>
</feature>
<accession>A0A7X5TSM4</accession>
<dbReference type="Pfam" id="PF14300">
    <property type="entry name" value="DMP19"/>
    <property type="match status" value="1"/>
</dbReference>
<dbReference type="RefSeq" id="WP_167149433.1">
    <property type="nucleotide sequence ID" value="NZ_JAAMOX010000001.1"/>
</dbReference>
<keyword evidence="3" id="KW-1185">Reference proteome</keyword>
<dbReference type="Proteomes" id="UP000541033">
    <property type="component" value="Unassembled WGS sequence"/>
</dbReference>
<sequence length="157" mass="17167">MVNWFRRQQPNAAKPTLASLFAALDDPDTAATLANAGLSETIRLANDVDYQVTKGGFAQLLYNLKGEGLSAVEDMLIEVGAPRTQDVYVRAITVCLEQQDEYQRFLAEPFPTPNEVKHSLQLLSIEYFNGPTLPDEAAAWCSTIAAKYRIAGSGKTA</sequence>
<evidence type="ECO:0000313" key="2">
    <source>
        <dbReference type="EMBL" id="NIH53646.1"/>
    </source>
</evidence>